<dbReference type="GO" id="GO:0032259">
    <property type="term" value="P:methylation"/>
    <property type="evidence" value="ECO:0007669"/>
    <property type="project" value="UniProtKB-KW"/>
</dbReference>
<keyword evidence="2" id="KW-1185">Reference proteome</keyword>
<accession>A0A401LFY0</accession>
<dbReference type="AlphaFoldDB" id="A0A401LFY0"/>
<organism evidence="1 2">
    <name type="scientific">Anaerotignum faecicola</name>
    <dbReference type="NCBI Taxonomy" id="2358141"/>
    <lineage>
        <taxon>Bacteria</taxon>
        <taxon>Bacillati</taxon>
        <taxon>Bacillota</taxon>
        <taxon>Clostridia</taxon>
        <taxon>Lachnospirales</taxon>
        <taxon>Anaerotignaceae</taxon>
        <taxon>Anaerotignum</taxon>
    </lineage>
</organism>
<name>A0A401LFY0_9FIRM</name>
<dbReference type="SUPFAM" id="SSF53335">
    <property type="entry name" value="S-adenosyl-L-methionine-dependent methyltransferases"/>
    <property type="match status" value="1"/>
</dbReference>
<dbReference type="Pfam" id="PF12847">
    <property type="entry name" value="Methyltransf_18"/>
    <property type="match status" value="1"/>
</dbReference>
<dbReference type="PIRSF" id="PIRSF018637">
    <property type="entry name" value="TrmK"/>
    <property type="match status" value="1"/>
</dbReference>
<comment type="caution">
    <text evidence="1">The sequence shown here is derived from an EMBL/GenBank/DDBJ whole genome shotgun (WGS) entry which is preliminary data.</text>
</comment>
<dbReference type="PANTHER" id="PTHR38451">
    <property type="entry name" value="TRNA (ADENINE(22)-N(1))-METHYLTRANSFERASE"/>
    <property type="match status" value="1"/>
</dbReference>
<dbReference type="OrthoDB" id="5881184at2"/>
<dbReference type="InterPro" id="IPR029063">
    <property type="entry name" value="SAM-dependent_MTases_sf"/>
</dbReference>
<dbReference type="Gene3D" id="3.40.50.150">
    <property type="entry name" value="Vaccinia Virus protein VP39"/>
    <property type="match status" value="1"/>
</dbReference>
<protein>
    <submittedName>
        <fullName evidence="1">SAM-dependent methyltransferase</fullName>
    </submittedName>
</protein>
<gene>
    <name evidence="1" type="ORF">KGMB03357_20780</name>
</gene>
<dbReference type="Proteomes" id="UP000287361">
    <property type="component" value="Unassembled WGS sequence"/>
</dbReference>
<evidence type="ECO:0000313" key="1">
    <source>
        <dbReference type="EMBL" id="GCB30417.1"/>
    </source>
</evidence>
<dbReference type="Gene3D" id="1.10.287.1890">
    <property type="match status" value="1"/>
</dbReference>
<dbReference type="GO" id="GO:0160105">
    <property type="term" value="F:tRNA (adenine(22)-N1)-methyltransferase activity"/>
    <property type="evidence" value="ECO:0007669"/>
    <property type="project" value="InterPro"/>
</dbReference>
<dbReference type="InterPro" id="IPR006901">
    <property type="entry name" value="TrmK"/>
</dbReference>
<keyword evidence="1" id="KW-0489">Methyltransferase</keyword>
<dbReference type="PANTHER" id="PTHR38451:SF1">
    <property type="entry name" value="TRNA (ADENINE(22)-N(1))-METHYLTRANSFERASE"/>
    <property type="match status" value="1"/>
</dbReference>
<keyword evidence="1" id="KW-0808">Transferase</keyword>
<evidence type="ECO:0000313" key="2">
    <source>
        <dbReference type="Proteomes" id="UP000287361"/>
    </source>
</evidence>
<proteinExistence type="predicted"/>
<dbReference type="EMBL" id="BHVZ01000014">
    <property type="protein sequence ID" value="GCB30417.1"/>
    <property type="molecule type" value="Genomic_DNA"/>
</dbReference>
<sequence>MELSKRLEMVAGLVTQERIADIGTDHGYVPIYLYKQGRIKKAYACDVRKGPLEKCRKNIALYGAEDVIETRLGSGLTPLRPGEAETAIMAGMGGMLIVHILQDSPEVADSLKELVLSPQRDFGAVRKYLHQIGFAIREEHTLKEENKPYVLMRCERAEEHYDREIEYLYGKRLLEKKDPILKEVLLHEEGKYSRLLENLKKNPTENAQKRLPEVEKKLALMREALECL</sequence>
<reference evidence="1 2" key="1">
    <citation type="submission" date="2018-10" db="EMBL/GenBank/DDBJ databases">
        <title>Draft Genome Sequence of Anaerotignum sp. KCTC 15736.</title>
        <authorList>
            <person name="Choi S.H."/>
            <person name="Kim J.S."/>
            <person name="Kang S.W."/>
            <person name="Lee J.S."/>
            <person name="Park S.H."/>
        </authorList>
    </citation>
    <scope>NUCLEOTIDE SEQUENCE [LARGE SCALE GENOMIC DNA]</scope>
    <source>
        <strain evidence="1 2">KCTC 15736</strain>
    </source>
</reference>